<evidence type="ECO:0000313" key="3">
    <source>
        <dbReference type="Proteomes" id="UP000438093"/>
    </source>
</evidence>
<gene>
    <name evidence="2" type="ORF">GJG86_13245</name>
</gene>
<reference evidence="3" key="1">
    <citation type="submission" date="2019-08" db="EMBL/GenBank/DDBJ databases">
        <title>Arthrobacter sp. nov., isolated from plateau pika and Tibetan wild ass.</title>
        <authorList>
            <person name="Ge Y."/>
        </authorList>
    </citation>
    <scope>NUCLEOTIDE SEQUENCE [LARGE SCALE GENOMIC DNA]</scope>
    <source>
        <strain evidence="3">HF-4214</strain>
    </source>
</reference>
<keyword evidence="1" id="KW-0472">Membrane</keyword>
<evidence type="ECO:0000256" key="1">
    <source>
        <dbReference type="SAM" id="Phobius"/>
    </source>
</evidence>
<keyword evidence="1" id="KW-1133">Transmembrane helix</keyword>
<dbReference type="Proteomes" id="UP000438093">
    <property type="component" value="Unassembled WGS sequence"/>
</dbReference>
<keyword evidence="1" id="KW-0812">Transmembrane</keyword>
<dbReference type="EMBL" id="VTFY01000012">
    <property type="protein sequence ID" value="MRX83449.1"/>
    <property type="molecule type" value="Genomic_DNA"/>
</dbReference>
<keyword evidence="3" id="KW-1185">Reference proteome</keyword>
<comment type="caution">
    <text evidence="2">The sequence shown here is derived from an EMBL/GenBank/DDBJ whole genome shotgun (WGS) entry which is preliminary data.</text>
</comment>
<protein>
    <submittedName>
        <fullName evidence="2">Polysulfide reductase</fullName>
    </submittedName>
</protein>
<name>A0A6N7RQ90_9ACTN</name>
<dbReference type="AlphaFoldDB" id="A0A6N7RQ90"/>
<accession>A0A6N7RQ90</accession>
<feature type="transmembrane region" description="Helical" evidence="1">
    <location>
        <begin position="73"/>
        <end position="94"/>
    </location>
</feature>
<evidence type="ECO:0000313" key="2">
    <source>
        <dbReference type="EMBL" id="MRX83449.1"/>
    </source>
</evidence>
<proteinExistence type="predicted"/>
<feature type="non-terminal residue" evidence="2">
    <location>
        <position position="1"/>
    </location>
</feature>
<sequence length="103" mass="10608">FVPKLRTNPLIVVAAVLAIVGIFCKRVQLLVGGFQIPNLDMPAVVSGPGLTDAGAALQSAGGAMVYFPSPLEFGVMVGVVGLGALLLLLGLKFLPLKPTEQSH</sequence>
<organism evidence="2 3">
    <name type="scientific">Eggerthella guodeyinii</name>
    <dbReference type="NCBI Taxonomy" id="2690837"/>
    <lineage>
        <taxon>Bacteria</taxon>
        <taxon>Bacillati</taxon>
        <taxon>Actinomycetota</taxon>
        <taxon>Coriobacteriia</taxon>
        <taxon>Eggerthellales</taxon>
        <taxon>Eggerthellaceae</taxon>
        <taxon>Eggerthella</taxon>
    </lineage>
</organism>